<evidence type="ECO:0000256" key="1">
    <source>
        <dbReference type="SAM" id="MobiDB-lite"/>
    </source>
</evidence>
<dbReference type="Proteomes" id="UP001066276">
    <property type="component" value="Chromosome 2_2"/>
</dbReference>
<comment type="caution">
    <text evidence="2">The sequence shown here is derived from an EMBL/GenBank/DDBJ whole genome shotgun (WGS) entry which is preliminary data.</text>
</comment>
<reference evidence="2" key="1">
    <citation type="journal article" date="2022" name="bioRxiv">
        <title>Sequencing and chromosome-scale assembly of the giantPleurodeles waltlgenome.</title>
        <authorList>
            <person name="Brown T."/>
            <person name="Elewa A."/>
            <person name="Iarovenko S."/>
            <person name="Subramanian E."/>
            <person name="Araus A.J."/>
            <person name="Petzold A."/>
            <person name="Susuki M."/>
            <person name="Suzuki K.-i.T."/>
            <person name="Hayashi T."/>
            <person name="Toyoda A."/>
            <person name="Oliveira C."/>
            <person name="Osipova E."/>
            <person name="Leigh N.D."/>
            <person name="Simon A."/>
            <person name="Yun M.H."/>
        </authorList>
    </citation>
    <scope>NUCLEOTIDE SEQUENCE</scope>
    <source>
        <strain evidence="2">20211129_DDA</strain>
        <tissue evidence="2">Liver</tissue>
    </source>
</reference>
<dbReference type="AlphaFoldDB" id="A0AAV7UYX7"/>
<evidence type="ECO:0000313" key="3">
    <source>
        <dbReference type="Proteomes" id="UP001066276"/>
    </source>
</evidence>
<accession>A0AAV7UYX7</accession>
<keyword evidence="3" id="KW-1185">Reference proteome</keyword>
<name>A0AAV7UYX7_PLEWA</name>
<protein>
    <submittedName>
        <fullName evidence="2">Uncharacterized protein</fullName>
    </submittedName>
</protein>
<proteinExistence type="predicted"/>
<feature type="region of interest" description="Disordered" evidence="1">
    <location>
        <begin position="17"/>
        <end position="36"/>
    </location>
</feature>
<gene>
    <name evidence="2" type="ORF">NDU88_002454</name>
</gene>
<evidence type="ECO:0000313" key="2">
    <source>
        <dbReference type="EMBL" id="KAJ1193149.1"/>
    </source>
</evidence>
<organism evidence="2 3">
    <name type="scientific">Pleurodeles waltl</name>
    <name type="common">Iberian ribbed newt</name>
    <dbReference type="NCBI Taxonomy" id="8319"/>
    <lineage>
        <taxon>Eukaryota</taxon>
        <taxon>Metazoa</taxon>
        <taxon>Chordata</taxon>
        <taxon>Craniata</taxon>
        <taxon>Vertebrata</taxon>
        <taxon>Euteleostomi</taxon>
        <taxon>Amphibia</taxon>
        <taxon>Batrachia</taxon>
        <taxon>Caudata</taxon>
        <taxon>Salamandroidea</taxon>
        <taxon>Salamandridae</taxon>
        <taxon>Pleurodelinae</taxon>
        <taxon>Pleurodeles</taxon>
    </lineage>
</organism>
<feature type="compositionally biased region" description="Basic and acidic residues" evidence="1">
    <location>
        <begin position="17"/>
        <end position="26"/>
    </location>
</feature>
<sequence length="119" mass="13495">MRPKLAEAPCPLWGLVRGDREQKGRGTPDCQEPQPHPELNVQLALRSAAARQILPLSYWYVSDLWAQMHVTSPYLAQKRVLHSEFVSRISFLPVFSEVAFSLLGGHGGQDQSNMQWKRV</sequence>
<dbReference type="EMBL" id="JANPWB010000004">
    <property type="protein sequence ID" value="KAJ1193149.1"/>
    <property type="molecule type" value="Genomic_DNA"/>
</dbReference>